<dbReference type="EMBL" id="CM042885">
    <property type="protein sequence ID" value="KAI4365113.1"/>
    <property type="molecule type" value="Genomic_DNA"/>
</dbReference>
<accession>A0ACB9QEJ5</accession>
<name>A0ACB9QEJ5_9MYRT</name>
<comment type="caution">
    <text evidence="1">The sequence shown here is derived from an EMBL/GenBank/DDBJ whole genome shotgun (WGS) entry which is preliminary data.</text>
</comment>
<dbReference type="Proteomes" id="UP001057402">
    <property type="component" value="Chromosome 6"/>
</dbReference>
<evidence type="ECO:0000313" key="1">
    <source>
        <dbReference type="EMBL" id="KAI4365113.1"/>
    </source>
</evidence>
<evidence type="ECO:0000313" key="2">
    <source>
        <dbReference type="Proteomes" id="UP001057402"/>
    </source>
</evidence>
<gene>
    <name evidence="1" type="ORF">MLD38_021131</name>
</gene>
<organism evidence="1 2">
    <name type="scientific">Melastoma candidum</name>
    <dbReference type="NCBI Taxonomy" id="119954"/>
    <lineage>
        <taxon>Eukaryota</taxon>
        <taxon>Viridiplantae</taxon>
        <taxon>Streptophyta</taxon>
        <taxon>Embryophyta</taxon>
        <taxon>Tracheophyta</taxon>
        <taxon>Spermatophyta</taxon>
        <taxon>Magnoliopsida</taxon>
        <taxon>eudicotyledons</taxon>
        <taxon>Gunneridae</taxon>
        <taxon>Pentapetalae</taxon>
        <taxon>rosids</taxon>
        <taxon>malvids</taxon>
        <taxon>Myrtales</taxon>
        <taxon>Melastomataceae</taxon>
        <taxon>Melastomatoideae</taxon>
        <taxon>Melastomateae</taxon>
        <taxon>Melastoma</taxon>
    </lineage>
</organism>
<keyword evidence="2" id="KW-1185">Reference proteome</keyword>
<reference evidence="2" key="1">
    <citation type="journal article" date="2023" name="Front. Plant Sci.">
        <title>Chromosomal-level genome assembly of Melastoma candidum provides insights into trichome evolution.</title>
        <authorList>
            <person name="Zhong Y."/>
            <person name="Wu W."/>
            <person name="Sun C."/>
            <person name="Zou P."/>
            <person name="Liu Y."/>
            <person name="Dai S."/>
            <person name="Zhou R."/>
        </authorList>
    </citation>
    <scope>NUCLEOTIDE SEQUENCE [LARGE SCALE GENOMIC DNA]</scope>
</reference>
<protein>
    <submittedName>
        <fullName evidence="1">Uncharacterized protein</fullName>
    </submittedName>
</protein>
<sequence>MKGLAMEGLRFEQRKRRSSYGEPPEVLSYWTGNGSAALLMSLFWMVHRLHAEIAAMASSKKVITREEWEKKLNDVKIRKEDMNKLVMNFLVTEGYVEAAEKFRMESGTEPDIDLATITDRMAVKKAVQCGNVEDAIEKVNDLNPEILDTNPQLFFHLQQQRLIELIRDGKVEEALEFAQEELAPRGEENQSFLEELERTVALLAFEDVSNCPVGELLDMSQRLKTASEVNAAILTSQSHEKDPKLPSLLKMLIWAQGQLDEKAVYPRITDLSTAKLDDPVV</sequence>
<proteinExistence type="predicted"/>